<proteinExistence type="inferred from homology"/>
<comment type="similarity">
    <text evidence="2">Belongs to the membrane fusion protein (MFP) (TC 8.A.1) family.</text>
</comment>
<evidence type="ECO:0000256" key="8">
    <source>
        <dbReference type="SAM" id="Phobius"/>
    </source>
</evidence>
<dbReference type="InterPro" id="IPR006144">
    <property type="entry name" value="Secretion_HlyD_CS"/>
</dbReference>
<dbReference type="PRINTS" id="PR01490">
    <property type="entry name" value="RTXTOXIND"/>
</dbReference>
<evidence type="ECO:0000256" key="1">
    <source>
        <dbReference type="ARBA" id="ARBA00004167"/>
    </source>
</evidence>
<protein>
    <submittedName>
        <fullName evidence="10">HlyD family secretion protein</fullName>
    </submittedName>
</protein>
<dbReference type="RefSeq" id="WP_369895326.1">
    <property type="nucleotide sequence ID" value="NZ_JBGFFX010000004.1"/>
</dbReference>
<evidence type="ECO:0000256" key="4">
    <source>
        <dbReference type="ARBA" id="ARBA00022692"/>
    </source>
</evidence>
<evidence type="ECO:0000313" key="10">
    <source>
        <dbReference type="EMBL" id="MEY8770533.1"/>
    </source>
</evidence>
<evidence type="ECO:0000256" key="2">
    <source>
        <dbReference type="ARBA" id="ARBA00009477"/>
    </source>
</evidence>
<dbReference type="Proteomes" id="UP001565243">
    <property type="component" value="Unassembled WGS sequence"/>
</dbReference>
<dbReference type="PANTHER" id="PTHR30386">
    <property type="entry name" value="MEMBRANE FUSION SUBUNIT OF EMRAB-TOLC MULTIDRUG EFFLUX PUMP"/>
    <property type="match status" value="1"/>
</dbReference>
<feature type="transmembrane region" description="Helical" evidence="8">
    <location>
        <begin position="29"/>
        <end position="51"/>
    </location>
</feature>
<feature type="domain" description="CusB-like barrel-sandwich hybrid" evidence="9">
    <location>
        <begin position="73"/>
        <end position="293"/>
    </location>
</feature>
<evidence type="ECO:0000259" key="9">
    <source>
        <dbReference type="Pfam" id="PF25919"/>
    </source>
</evidence>
<keyword evidence="7" id="KW-0175">Coiled coil</keyword>
<keyword evidence="5 8" id="KW-1133">Transmembrane helix</keyword>
<keyword evidence="11" id="KW-1185">Reference proteome</keyword>
<dbReference type="EMBL" id="JBGFFX010000004">
    <property type="protein sequence ID" value="MEY8770533.1"/>
    <property type="molecule type" value="Genomic_DNA"/>
</dbReference>
<dbReference type="InterPro" id="IPR050739">
    <property type="entry name" value="MFP"/>
</dbReference>
<dbReference type="InterPro" id="IPR058790">
    <property type="entry name" value="BSH_CusB"/>
</dbReference>
<keyword evidence="3" id="KW-0813">Transport</keyword>
<name>A0ABV4E6I3_9GAMM</name>
<evidence type="ECO:0000256" key="5">
    <source>
        <dbReference type="ARBA" id="ARBA00022989"/>
    </source>
</evidence>
<reference evidence="10 11" key="1">
    <citation type="submission" date="2024-07" db="EMBL/GenBank/DDBJ databases">
        <authorList>
            <person name="Hebao G."/>
        </authorList>
    </citation>
    <scope>NUCLEOTIDE SEQUENCE [LARGE SCALE GENOMIC DNA]</scope>
    <source>
        <strain evidence="10 11">ACCC 02193</strain>
    </source>
</reference>
<gene>
    <name evidence="10" type="ORF">AB6T85_08855</name>
</gene>
<evidence type="ECO:0000256" key="3">
    <source>
        <dbReference type="ARBA" id="ARBA00022448"/>
    </source>
</evidence>
<evidence type="ECO:0000256" key="7">
    <source>
        <dbReference type="SAM" id="Coils"/>
    </source>
</evidence>
<sequence length="432" mass="48866">MENKPLFRMEAVQHLKTKWLGKALLTSGYPAWAVALASMLFFILLLMFILYGTFTRRINVNGEVISLPHAITILAPQQGFITKTWAETGQRVKKGDRLYQIDVSRITLTGNVSVRSSAAINQQIALSETIIARLQKNKAATLKNLQHQLAQYQAAHQKSQTLIFEAGNGLSEMRKSMTSYGDYLRKGLINKEQFANQRYLFYQQQNAWQSLNTQVIQEALQISSLESELLTRGIEYDNQISQYQAQRSDLMRQLAEVDASGTLFITAPSDGKIENMSVTEGQMVSPGDSLAQLTPASSNRYYLMLWLPNTSMPYVHPGDAINLRYEAFPFEKYGQFPGRILSISNVPASYQEMGKYNTLPRTDGVIEPYYKVIVSLEESRFSYQGKPLALSSGMKAQATLFLEKRPLWQWMLSPYYDLKKSISGPVNERSSV</sequence>
<accession>A0ABV4E6I3</accession>
<dbReference type="PANTHER" id="PTHR30386:SF28">
    <property type="entry name" value="EXPORTED PROTEIN"/>
    <property type="match status" value="1"/>
</dbReference>
<evidence type="ECO:0000313" key="11">
    <source>
        <dbReference type="Proteomes" id="UP001565243"/>
    </source>
</evidence>
<comment type="caution">
    <text evidence="10">The sequence shown here is derived from an EMBL/GenBank/DDBJ whole genome shotgun (WGS) entry which is preliminary data.</text>
</comment>
<dbReference type="Pfam" id="PF25919">
    <property type="entry name" value="BSH_CusB"/>
    <property type="match status" value="1"/>
</dbReference>
<feature type="coiled-coil region" evidence="7">
    <location>
        <begin position="135"/>
        <end position="162"/>
    </location>
</feature>
<keyword evidence="4 8" id="KW-0812">Transmembrane</keyword>
<organism evidence="10 11">
    <name type="scientific">Erwinia aeris</name>
    <dbReference type="NCBI Taxonomy" id="3239803"/>
    <lineage>
        <taxon>Bacteria</taxon>
        <taxon>Pseudomonadati</taxon>
        <taxon>Pseudomonadota</taxon>
        <taxon>Gammaproteobacteria</taxon>
        <taxon>Enterobacterales</taxon>
        <taxon>Erwiniaceae</taxon>
        <taxon>Erwinia</taxon>
    </lineage>
</organism>
<comment type="subcellular location">
    <subcellularLocation>
        <location evidence="1">Membrane</location>
        <topology evidence="1">Single-pass membrane protein</topology>
    </subcellularLocation>
</comment>
<dbReference type="Gene3D" id="2.40.50.100">
    <property type="match status" value="1"/>
</dbReference>
<evidence type="ECO:0000256" key="6">
    <source>
        <dbReference type="ARBA" id="ARBA00023136"/>
    </source>
</evidence>
<keyword evidence="6 8" id="KW-0472">Membrane</keyword>
<dbReference type="PROSITE" id="PS00543">
    <property type="entry name" value="HLYD_FAMILY"/>
    <property type="match status" value="1"/>
</dbReference>